<evidence type="ECO:0000313" key="1">
    <source>
        <dbReference type="EMBL" id="ASI38237.1"/>
    </source>
</evidence>
<sequence length="42" mass="4755">MKNPRSYRADASYEWKAVTVAACNRKQPCSQSTQFSAQINCD</sequence>
<geneLocation type="plasmid" evidence="1">
    <name>pPHE24</name>
</geneLocation>
<accession>A0A220ITQ1</accession>
<protein>
    <submittedName>
        <fullName evidence="1">MFS transporter permease</fullName>
    </submittedName>
</protein>
<reference evidence="1" key="1">
    <citation type="submission" date="2017-01" db="EMBL/GenBank/DDBJ databases">
        <title>IS1411 activates the repA gene of the plasmid pG20 in Pseudomonas fluorescens PC20.</title>
        <authorList>
            <person name="Naanuri E."/>
            <person name="Heinaru E."/>
            <person name="Joesaar M."/>
            <person name="Heinaru A."/>
        </authorList>
    </citation>
    <scope>NUCLEOTIDE SEQUENCE</scope>
    <source>
        <strain evidence="1">PC24</strain>
        <plasmid evidence="1">pPHE24</plasmid>
    </source>
</reference>
<organism evidence="1">
    <name type="scientific">Pseudomonas fluorescens</name>
    <dbReference type="NCBI Taxonomy" id="294"/>
    <lineage>
        <taxon>Bacteria</taxon>
        <taxon>Pseudomonadati</taxon>
        <taxon>Pseudomonadota</taxon>
        <taxon>Gammaproteobacteria</taxon>
        <taxon>Pseudomonadales</taxon>
        <taxon>Pseudomonadaceae</taxon>
        <taxon>Pseudomonas</taxon>
    </lineage>
</organism>
<dbReference type="AlphaFoldDB" id="A0A220ITQ1"/>
<proteinExistence type="predicted"/>
<keyword evidence="1" id="KW-0614">Plasmid</keyword>
<dbReference type="EMBL" id="KY503037">
    <property type="protein sequence ID" value="ASI38237.1"/>
    <property type="molecule type" value="Genomic_DNA"/>
</dbReference>
<name>A0A220ITQ1_PSEFL</name>